<feature type="signal peptide" evidence="15">
    <location>
        <begin position="1"/>
        <end position="20"/>
    </location>
</feature>
<dbReference type="Proteomes" id="UP000005408">
    <property type="component" value="Unassembled WGS sequence"/>
</dbReference>
<feature type="domain" description="Extracellular sulfatase C-terminal" evidence="17">
    <location>
        <begin position="563"/>
        <end position="638"/>
    </location>
</feature>
<evidence type="ECO:0000313" key="18">
    <source>
        <dbReference type="EnsemblMetazoa" id="G5452.1:cds"/>
    </source>
</evidence>
<evidence type="ECO:0000256" key="12">
    <source>
        <dbReference type="ARBA" id="ARBA00023180"/>
    </source>
</evidence>
<dbReference type="PROSITE" id="PS00523">
    <property type="entry name" value="SULFATASE_1"/>
    <property type="match status" value="1"/>
</dbReference>
<evidence type="ECO:0008006" key="20">
    <source>
        <dbReference type="Google" id="ProtNLM"/>
    </source>
</evidence>
<feature type="domain" description="Sulfatase N-terminal" evidence="16">
    <location>
        <begin position="42"/>
        <end position="373"/>
    </location>
</feature>
<organism evidence="18 19">
    <name type="scientific">Magallana gigas</name>
    <name type="common">Pacific oyster</name>
    <name type="synonym">Crassostrea gigas</name>
    <dbReference type="NCBI Taxonomy" id="29159"/>
    <lineage>
        <taxon>Eukaryota</taxon>
        <taxon>Metazoa</taxon>
        <taxon>Spiralia</taxon>
        <taxon>Lophotrochozoa</taxon>
        <taxon>Mollusca</taxon>
        <taxon>Bivalvia</taxon>
        <taxon>Autobranchia</taxon>
        <taxon>Pteriomorphia</taxon>
        <taxon>Ostreida</taxon>
        <taxon>Ostreoidea</taxon>
        <taxon>Ostreidae</taxon>
        <taxon>Magallana</taxon>
    </lineage>
</organism>
<feature type="chain" id="PRO_5036463884" description="Extracellular sulfatase Sulf-1" evidence="15">
    <location>
        <begin position="21"/>
        <end position="846"/>
    </location>
</feature>
<dbReference type="GO" id="GO:0005539">
    <property type="term" value="F:glycosaminoglycan binding"/>
    <property type="evidence" value="ECO:0007669"/>
    <property type="project" value="TreeGrafter"/>
</dbReference>
<dbReference type="OrthoDB" id="96314at2759"/>
<accession>A0A8W8N5N6</accession>
<evidence type="ECO:0000256" key="1">
    <source>
        <dbReference type="ARBA" id="ARBA00001913"/>
    </source>
</evidence>
<sequence>MDKELLFWVWLLILAGLVEGYSWPRSQNPRSQRSRSGKSQKPNIVVIMTDDQDELLGSMEVMPKTLRIMRDQGVHFNNSFVSTPMCCPSRSSFLTGMYTHNHHVYTNNDNCSSPYWQRTHEPRTFATYLNNAGYRTGYFGKYLNEYNGTYIPPGWREWVGLIKNTRFYNYTVNFNGNKMKHEDNYYADYFTDLIANDSVTFLKNSKQYFPKRPVLMVLSVPAPHGPEDSAPQYQHLFYNNTLHRTPTWNMAPNPDKQFLLKVTGKMEPIEQTFTDVLQQKRLQTLQSVDDLVEKVYEELWNLDELENTYIIYTSDHGYHLGQFGLVKGKALPYDFDVRVPLYVRGPGIKPRSKISNLVVNVDLAPTILDMAGVDIPEHMDGRSVMKLIRTKSYRDQDYGGFSDNYVTAKRPWRDTILLERGKITVKKRKALMRQQKRNFLETVNSLPTISDSYLKYATPKQKRIFKECAKPQNQPPCKKGQKYQCIQEYGRNMPRLMKCRKNKRMQRDGYFPKKRCPCGRKKNKINPDEKLSQTEFLMKHASKDFSPKFIRTKRSYLQLVGNTSSSSQNSISSLAVQPFDRRCRVLPNDTVSCDRVLYQDPVEWKNHKEKLDEMIEEYRKMLEDLRLYRKHLKASKPLDSYLSEIGNGISGQGYLDYECEPCNSNSRRSERKKEIEQRRRRRRKNKKRKRKYQGSDSPLWNSTYWNLPPDEKVSRRKHPACKRANADCSLMDNSHWKTPPYWTNGPFCFCTNSNNNTYWCIRTINATHDLLYCEFINNFLSYYDLKKDPFQMRNAIHDVNYGILQQLHEQLNAMRACEGAKECNKAGLWYRDEENKSNDEINGDDT</sequence>
<evidence type="ECO:0000256" key="10">
    <source>
        <dbReference type="ARBA" id="ARBA00022837"/>
    </source>
</evidence>
<dbReference type="InterPro" id="IPR000917">
    <property type="entry name" value="Sulfatase_N"/>
</dbReference>
<feature type="coiled-coil region" evidence="13">
    <location>
        <begin position="604"/>
        <end position="631"/>
    </location>
</feature>
<keyword evidence="6" id="KW-0479">Metal-binding</keyword>
<evidence type="ECO:0000259" key="16">
    <source>
        <dbReference type="Pfam" id="PF00884"/>
    </source>
</evidence>
<dbReference type="PANTHER" id="PTHR43108">
    <property type="entry name" value="N-ACETYLGLUCOSAMINE-6-SULFATASE FAMILY MEMBER"/>
    <property type="match status" value="1"/>
</dbReference>
<dbReference type="InterPro" id="IPR017850">
    <property type="entry name" value="Alkaline_phosphatase_core_sf"/>
</dbReference>
<evidence type="ECO:0000256" key="3">
    <source>
        <dbReference type="ARBA" id="ARBA00004241"/>
    </source>
</evidence>
<dbReference type="GO" id="GO:0046872">
    <property type="term" value="F:metal ion binding"/>
    <property type="evidence" value="ECO:0007669"/>
    <property type="project" value="UniProtKB-KW"/>
</dbReference>
<evidence type="ECO:0000256" key="9">
    <source>
        <dbReference type="ARBA" id="ARBA00022824"/>
    </source>
</evidence>
<dbReference type="Pfam" id="PF12548">
    <property type="entry name" value="DUF3740"/>
    <property type="match status" value="1"/>
</dbReference>
<feature type="compositionally biased region" description="Basic residues" evidence="14">
    <location>
        <begin position="678"/>
        <end position="692"/>
    </location>
</feature>
<evidence type="ECO:0000256" key="2">
    <source>
        <dbReference type="ARBA" id="ARBA00004240"/>
    </source>
</evidence>
<dbReference type="GO" id="GO:0008449">
    <property type="term" value="F:N-acetylglucosamine-6-sulfatase activity"/>
    <property type="evidence" value="ECO:0007669"/>
    <property type="project" value="TreeGrafter"/>
</dbReference>
<evidence type="ECO:0000256" key="14">
    <source>
        <dbReference type="SAM" id="MobiDB-lite"/>
    </source>
</evidence>
<evidence type="ECO:0000256" key="7">
    <source>
        <dbReference type="ARBA" id="ARBA00022729"/>
    </source>
</evidence>
<evidence type="ECO:0000256" key="8">
    <source>
        <dbReference type="ARBA" id="ARBA00022801"/>
    </source>
</evidence>
<dbReference type="EnsemblMetazoa" id="G5452.1">
    <property type="protein sequence ID" value="G5452.1:cds"/>
    <property type="gene ID" value="G5452"/>
</dbReference>
<reference evidence="18" key="1">
    <citation type="submission" date="2022-08" db="UniProtKB">
        <authorList>
            <consortium name="EnsemblMetazoa"/>
        </authorList>
    </citation>
    <scope>IDENTIFICATION</scope>
    <source>
        <strain evidence="18">05x7-T-G4-1.051#20</strain>
    </source>
</reference>
<dbReference type="PANTHER" id="PTHR43108:SF16">
    <property type="entry name" value="EXTRACELLULAR SULFATASE SULF-1 HOMOLOG"/>
    <property type="match status" value="1"/>
</dbReference>
<comment type="cofactor">
    <cofactor evidence="1">
        <name>Ca(2+)</name>
        <dbReference type="ChEBI" id="CHEBI:29108"/>
    </cofactor>
</comment>
<evidence type="ECO:0000313" key="19">
    <source>
        <dbReference type="Proteomes" id="UP000005408"/>
    </source>
</evidence>
<comment type="subcellular location">
    <subcellularLocation>
        <location evidence="3">Cell surface</location>
    </subcellularLocation>
    <subcellularLocation>
        <location evidence="2">Endoplasmic reticulum</location>
    </subcellularLocation>
    <subcellularLocation>
        <location evidence="4">Golgi apparatus</location>
        <location evidence="4">Golgi stack</location>
    </subcellularLocation>
</comment>
<dbReference type="OMA" id="VETPPQM"/>
<keyword evidence="11" id="KW-0333">Golgi apparatus</keyword>
<dbReference type="GO" id="GO:0005795">
    <property type="term" value="C:Golgi stack"/>
    <property type="evidence" value="ECO:0007669"/>
    <property type="project" value="UniProtKB-SubCell"/>
</dbReference>
<dbReference type="InterPro" id="IPR024607">
    <property type="entry name" value="Sulfatase_CS"/>
</dbReference>
<dbReference type="InterPro" id="IPR024609">
    <property type="entry name" value="Extracellular_sulfatase_C"/>
</dbReference>
<evidence type="ECO:0000256" key="6">
    <source>
        <dbReference type="ARBA" id="ARBA00022723"/>
    </source>
</evidence>
<comment type="similarity">
    <text evidence="5">Belongs to the sulfatase family.</text>
</comment>
<feature type="compositionally biased region" description="Basic and acidic residues" evidence="14">
    <location>
        <begin position="667"/>
        <end position="677"/>
    </location>
</feature>
<keyword evidence="10" id="KW-0106">Calcium</keyword>
<dbReference type="CDD" id="cd16147">
    <property type="entry name" value="G6S"/>
    <property type="match status" value="1"/>
</dbReference>
<evidence type="ECO:0000256" key="15">
    <source>
        <dbReference type="SAM" id="SignalP"/>
    </source>
</evidence>
<proteinExistence type="inferred from homology"/>
<dbReference type="AlphaFoldDB" id="A0A8W8N5N6"/>
<keyword evidence="7 15" id="KW-0732">Signal</keyword>
<keyword evidence="13" id="KW-0175">Coiled coil</keyword>
<dbReference type="Gene3D" id="3.40.720.10">
    <property type="entry name" value="Alkaline Phosphatase, subunit A"/>
    <property type="match status" value="1"/>
</dbReference>
<dbReference type="Pfam" id="PF00884">
    <property type="entry name" value="Sulfatase"/>
    <property type="match status" value="1"/>
</dbReference>
<keyword evidence="9" id="KW-0256">Endoplasmic reticulum</keyword>
<name>A0A8W8N5N6_MAGGI</name>
<feature type="region of interest" description="Disordered" evidence="14">
    <location>
        <begin position="662"/>
        <end position="697"/>
    </location>
</feature>
<dbReference type="GO" id="GO:0005783">
    <property type="term" value="C:endoplasmic reticulum"/>
    <property type="evidence" value="ECO:0007669"/>
    <property type="project" value="UniProtKB-SubCell"/>
</dbReference>
<evidence type="ECO:0000256" key="11">
    <source>
        <dbReference type="ARBA" id="ARBA00023034"/>
    </source>
</evidence>
<keyword evidence="8" id="KW-0378">Hydrolase</keyword>
<evidence type="ECO:0000259" key="17">
    <source>
        <dbReference type="Pfam" id="PF12548"/>
    </source>
</evidence>
<evidence type="ECO:0000256" key="4">
    <source>
        <dbReference type="ARBA" id="ARBA00004348"/>
    </source>
</evidence>
<keyword evidence="19" id="KW-1185">Reference proteome</keyword>
<dbReference type="FunFam" id="3.40.720.10:FF:000050">
    <property type="entry name" value="Extracellular sulfatase SULF-1"/>
    <property type="match status" value="1"/>
</dbReference>
<protein>
    <recommendedName>
        <fullName evidence="20">Extracellular sulfatase Sulf-1</fullName>
    </recommendedName>
</protein>
<evidence type="ECO:0000256" key="13">
    <source>
        <dbReference type="SAM" id="Coils"/>
    </source>
</evidence>
<dbReference type="GO" id="GO:0009986">
    <property type="term" value="C:cell surface"/>
    <property type="evidence" value="ECO:0007669"/>
    <property type="project" value="UniProtKB-SubCell"/>
</dbReference>
<dbReference type="SUPFAM" id="SSF53649">
    <property type="entry name" value="Alkaline phosphatase-like"/>
    <property type="match status" value="2"/>
</dbReference>
<keyword evidence="12" id="KW-0325">Glycoprotein</keyword>
<evidence type="ECO:0000256" key="5">
    <source>
        <dbReference type="ARBA" id="ARBA00008779"/>
    </source>
</evidence>